<dbReference type="Proteomes" id="UP000054995">
    <property type="component" value="Unassembled WGS sequence"/>
</dbReference>
<keyword evidence="1" id="KW-1133">Transmembrane helix</keyword>
<reference evidence="2 3" key="1">
    <citation type="submission" date="2015-01" db="EMBL/GenBank/DDBJ databases">
        <title>Evolution of Trichinella species and genotypes.</title>
        <authorList>
            <person name="Korhonen P.K."/>
            <person name="Edoardo P."/>
            <person name="Giuseppe L.R."/>
            <person name="Gasser R.B."/>
        </authorList>
    </citation>
    <scope>NUCLEOTIDE SEQUENCE [LARGE SCALE GENOMIC DNA]</scope>
    <source>
        <strain evidence="2">ISS470</strain>
    </source>
</reference>
<accession>A0A0V1FUV2</accession>
<proteinExistence type="predicted"/>
<keyword evidence="1" id="KW-0812">Transmembrane</keyword>
<evidence type="ECO:0000313" key="2">
    <source>
        <dbReference type="EMBL" id="KRY89753.1"/>
    </source>
</evidence>
<evidence type="ECO:0000313" key="3">
    <source>
        <dbReference type="Proteomes" id="UP000054995"/>
    </source>
</evidence>
<feature type="transmembrane region" description="Helical" evidence="1">
    <location>
        <begin position="53"/>
        <end position="72"/>
    </location>
</feature>
<comment type="caution">
    <text evidence="2">The sequence shown here is derived from an EMBL/GenBank/DDBJ whole genome shotgun (WGS) entry which is preliminary data.</text>
</comment>
<evidence type="ECO:0000256" key="1">
    <source>
        <dbReference type="SAM" id="Phobius"/>
    </source>
</evidence>
<keyword evidence="3" id="KW-1185">Reference proteome</keyword>
<sequence>MIKHRYGDRYLHNGALEISFSELDLSEDLLLIGHFIFGYLSPVSACGTGRKAVTRSIFIFLFVSSSVLYRVISPSTALAFCVPPGRSGISNPVPVYSGSCPESRIFPSSVTRVGNLLSDYNAHLDNGQLLYKDVRL</sequence>
<keyword evidence="1" id="KW-0472">Membrane</keyword>
<protein>
    <submittedName>
        <fullName evidence="2">Uncharacterized protein</fullName>
    </submittedName>
</protein>
<dbReference type="AlphaFoldDB" id="A0A0V1FUV2"/>
<gene>
    <name evidence="2" type="ORF">T4D_16723</name>
</gene>
<dbReference type="EMBL" id="JYDT01000028">
    <property type="protein sequence ID" value="KRY89753.1"/>
    <property type="molecule type" value="Genomic_DNA"/>
</dbReference>
<name>A0A0V1FUV2_TRIPS</name>
<organism evidence="2 3">
    <name type="scientific">Trichinella pseudospiralis</name>
    <name type="common">Parasitic roundworm</name>
    <dbReference type="NCBI Taxonomy" id="6337"/>
    <lineage>
        <taxon>Eukaryota</taxon>
        <taxon>Metazoa</taxon>
        <taxon>Ecdysozoa</taxon>
        <taxon>Nematoda</taxon>
        <taxon>Enoplea</taxon>
        <taxon>Dorylaimia</taxon>
        <taxon>Trichinellida</taxon>
        <taxon>Trichinellidae</taxon>
        <taxon>Trichinella</taxon>
    </lineage>
</organism>